<dbReference type="InterPro" id="IPR026906">
    <property type="entry name" value="LRR_5"/>
</dbReference>
<dbReference type="Pfam" id="PF13306">
    <property type="entry name" value="LRR_5"/>
    <property type="match status" value="1"/>
</dbReference>
<dbReference type="EMBL" id="JAGDYP010000003">
    <property type="protein sequence ID" value="MBO1883861.1"/>
    <property type="molecule type" value="Genomic_DNA"/>
</dbReference>
<evidence type="ECO:0000313" key="2">
    <source>
        <dbReference type="Proteomes" id="UP000681610"/>
    </source>
</evidence>
<reference evidence="1 2" key="1">
    <citation type="submission" date="2021-03" db="EMBL/GenBank/DDBJ databases">
        <title>Isolation and description of Capnocytophaga bilenii sp. nov., a novel Capnocytophaga species, isolated from a gingivitis subject.</title>
        <authorList>
            <person name="Antezack A."/>
            <person name="Monnet-Corti V."/>
            <person name="La Scola B."/>
        </authorList>
    </citation>
    <scope>NUCLEOTIDE SEQUENCE [LARGE SCALE GENOMIC DNA]</scope>
    <source>
        <strain evidence="1 2">Marseille-Q4570</strain>
    </source>
</reference>
<dbReference type="InterPro" id="IPR032675">
    <property type="entry name" value="LRR_dom_sf"/>
</dbReference>
<gene>
    <name evidence="1" type="ORF">J4N46_05395</name>
</gene>
<comment type="caution">
    <text evidence="1">The sequence shown here is derived from an EMBL/GenBank/DDBJ whole genome shotgun (WGS) entry which is preliminary data.</text>
</comment>
<dbReference type="PROSITE" id="PS51257">
    <property type="entry name" value="PROKAR_LIPOPROTEIN"/>
    <property type="match status" value="1"/>
</dbReference>
<accession>A0ABS3PWZ4</accession>
<protein>
    <submittedName>
        <fullName evidence="1">Leucine-rich repeat protein</fullName>
    </submittedName>
</protein>
<dbReference type="RefSeq" id="WP_208058451.1">
    <property type="nucleotide sequence ID" value="NZ_JAGDYP010000003.1"/>
</dbReference>
<dbReference type="Gene3D" id="3.80.10.10">
    <property type="entry name" value="Ribonuclease Inhibitor"/>
    <property type="match status" value="1"/>
</dbReference>
<dbReference type="Proteomes" id="UP000681610">
    <property type="component" value="Unassembled WGS sequence"/>
</dbReference>
<name>A0ABS3PWZ4_9FLAO</name>
<organism evidence="1 2">
    <name type="scientific">Capnocytophaga bilenii</name>
    <dbReference type="NCBI Taxonomy" id="2819369"/>
    <lineage>
        <taxon>Bacteria</taxon>
        <taxon>Pseudomonadati</taxon>
        <taxon>Bacteroidota</taxon>
        <taxon>Flavobacteriia</taxon>
        <taxon>Flavobacteriales</taxon>
        <taxon>Flavobacteriaceae</taxon>
        <taxon>Capnocytophaga</taxon>
    </lineage>
</organism>
<keyword evidence="2" id="KW-1185">Reference proteome</keyword>
<proteinExistence type="predicted"/>
<sequence length="514" mass="55561">MRTTTFILTAAALTGSILVGCSKKDSGGDSNNGITVSSKEVAVDVNHSVNVSASSAHAIKNPTTEDGNINIVRDPGNPTNIRITGVRVGVDYVYLQDNAGNRAQIKVNVQDPTQRGDANFAVDNSTIFLQRNVEQEITRRVLRGSGSYKIETASTAAATVRSQGSKLYVTGIGQGVAGKIKITDLTYNKTLEIPVYTIIPFKAQNAPTELIVGDAATVALEGVYKEATVDENGNYDRVKVINSNNAVVSVELVYEDIRNQVGQITGKVAKSFVVKGLKAGVATVKFTNADGQTTQFSVTVKVFNPEQYFSVDEDGVLTVKTGVSLPKTIKLPDNAKKLPNKAFQGQTQVEYINFNNVEVIEGNLFDNMSVGYISVKKVVMPKVKKVGYDTFRNARNLHSVEFPATLELLGDQSFKGCSSLYAVAFRGVNPPKGVTYDDREGTSASSAFDTDTNNKRRLFVPSASSVRYSSVVGKGSNFRYRKAPNEKAWFEGDDASIVVDIQNFADFDFDAIGN</sequence>
<evidence type="ECO:0000313" key="1">
    <source>
        <dbReference type="EMBL" id="MBO1883861.1"/>
    </source>
</evidence>